<dbReference type="PANTHER" id="PTHR42804:SF1">
    <property type="entry name" value="ALDEHYDE DEHYDROGENASE-RELATED"/>
    <property type="match status" value="1"/>
</dbReference>
<protein>
    <recommendedName>
        <fullName evidence="3">aldehyde dehydrogenase (NAD(+))</fullName>
        <ecNumber evidence="3">1.2.1.3</ecNumber>
    </recommendedName>
</protein>
<dbReference type="InterPro" id="IPR016161">
    <property type="entry name" value="Ald_DH/histidinol_DH"/>
</dbReference>
<keyword evidence="2" id="KW-0560">Oxidoreductase</keyword>
<dbReference type="GO" id="GO:0004029">
    <property type="term" value="F:aldehyde dehydrogenase (NAD+) activity"/>
    <property type="evidence" value="ECO:0007669"/>
    <property type="project" value="UniProtKB-EC"/>
</dbReference>
<reference evidence="6" key="1">
    <citation type="submission" date="2016-01" db="EMBL/GenBank/DDBJ databases">
        <authorList>
            <person name="Peeters C."/>
        </authorList>
    </citation>
    <scope>NUCLEOTIDE SEQUENCE [LARGE SCALE GENOMIC DNA]</scope>
    <source>
        <strain evidence="6">LMG 22940</strain>
    </source>
</reference>
<comment type="caution">
    <text evidence="6">The sequence shown here is derived from an EMBL/GenBank/DDBJ whole genome shotgun (WGS) entry which is preliminary data.</text>
</comment>
<dbReference type="EC" id="1.2.1.3" evidence="3"/>
<evidence type="ECO:0000256" key="1">
    <source>
        <dbReference type="ARBA" id="ARBA00009986"/>
    </source>
</evidence>
<dbReference type="Pfam" id="PF00171">
    <property type="entry name" value="Aldedh"/>
    <property type="match status" value="1"/>
</dbReference>
<dbReference type="Proteomes" id="UP000054770">
    <property type="component" value="Unassembled WGS sequence"/>
</dbReference>
<sequence>MATDQPSAPLCSHPDVDMVSFTGSTRAGVEIAKLAAPTVKRVHQELGGKSANILLDDADFETAVTSGVNSCFSNSGQSCNAPTRMLVPASRHDEAVRIAQRAAAAQRVGPADDAQTTMGPVVSDVQYVRVQRLIEKGIEEGAQLAAAGLGGRKA</sequence>
<dbReference type="InterPro" id="IPR015590">
    <property type="entry name" value="Aldehyde_DH_dom"/>
</dbReference>
<evidence type="ECO:0000259" key="5">
    <source>
        <dbReference type="Pfam" id="PF00171"/>
    </source>
</evidence>
<dbReference type="Gene3D" id="3.40.309.10">
    <property type="entry name" value="Aldehyde Dehydrogenase, Chain A, domain 2"/>
    <property type="match status" value="1"/>
</dbReference>
<accession>A0A158L3Z2</accession>
<comment type="similarity">
    <text evidence="1">Belongs to the aldehyde dehydrogenase family.</text>
</comment>
<dbReference type="Gene3D" id="3.40.605.10">
    <property type="entry name" value="Aldehyde Dehydrogenase, Chain A, domain 1"/>
    <property type="match status" value="1"/>
</dbReference>
<name>A0A158L3Z2_9BURK</name>
<feature type="domain" description="Aldehyde dehydrogenase" evidence="5">
    <location>
        <begin position="8"/>
        <end position="148"/>
    </location>
</feature>
<evidence type="ECO:0000313" key="7">
    <source>
        <dbReference type="Proteomes" id="UP000054770"/>
    </source>
</evidence>
<evidence type="ECO:0000256" key="4">
    <source>
        <dbReference type="ARBA" id="ARBA00049194"/>
    </source>
</evidence>
<organism evidence="6 7">
    <name type="scientific">Caballeronia choica</name>
    <dbReference type="NCBI Taxonomy" id="326476"/>
    <lineage>
        <taxon>Bacteria</taxon>
        <taxon>Pseudomonadati</taxon>
        <taxon>Pseudomonadota</taxon>
        <taxon>Betaproteobacteria</taxon>
        <taxon>Burkholderiales</taxon>
        <taxon>Burkholderiaceae</taxon>
        <taxon>Caballeronia</taxon>
    </lineage>
</organism>
<keyword evidence="7" id="KW-1185">Reference proteome</keyword>
<dbReference type="InterPro" id="IPR016162">
    <property type="entry name" value="Ald_DH_N"/>
</dbReference>
<evidence type="ECO:0000256" key="3">
    <source>
        <dbReference type="ARBA" id="ARBA00024226"/>
    </source>
</evidence>
<dbReference type="PROSITE" id="PS00070">
    <property type="entry name" value="ALDEHYDE_DEHYDR_CYS"/>
    <property type="match status" value="1"/>
</dbReference>
<dbReference type="InterPro" id="IPR016163">
    <property type="entry name" value="Ald_DH_C"/>
</dbReference>
<dbReference type="AlphaFoldDB" id="A0A158L3Z2"/>
<dbReference type="SUPFAM" id="SSF53720">
    <property type="entry name" value="ALDH-like"/>
    <property type="match status" value="1"/>
</dbReference>
<dbReference type="InterPro" id="IPR016160">
    <property type="entry name" value="Ald_DH_CS_CYS"/>
</dbReference>
<dbReference type="EMBL" id="FCON02000360">
    <property type="protein sequence ID" value="SAL88086.1"/>
    <property type="molecule type" value="Genomic_DNA"/>
</dbReference>
<dbReference type="PANTHER" id="PTHR42804">
    <property type="entry name" value="ALDEHYDE DEHYDROGENASE"/>
    <property type="match status" value="1"/>
</dbReference>
<proteinExistence type="inferred from homology"/>
<gene>
    <name evidence="6" type="ORF">AWB68_08650</name>
</gene>
<comment type="catalytic activity">
    <reaction evidence="4">
        <text>an aldehyde + NAD(+) + H2O = a carboxylate + NADH + 2 H(+)</text>
        <dbReference type="Rhea" id="RHEA:16185"/>
        <dbReference type="ChEBI" id="CHEBI:15377"/>
        <dbReference type="ChEBI" id="CHEBI:15378"/>
        <dbReference type="ChEBI" id="CHEBI:17478"/>
        <dbReference type="ChEBI" id="CHEBI:29067"/>
        <dbReference type="ChEBI" id="CHEBI:57540"/>
        <dbReference type="ChEBI" id="CHEBI:57945"/>
        <dbReference type="EC" id="1.2.1.3"/>
    </reaction>
</comment>
<evidence type="ECO:0000313" key="6">
    <source>
        <dbReference type="EMBL" id="SAL88086.1"/>
    </source>
</evidence>
<evidence type="ECO:0000256" key="2">
    <source>
        <dbReference type="ARBA" id="ARBA00023002"/>
    </source>
</evidence>